<dbReference type="Gene3D" id="1.10.1060.10">
    <property type="entry name" value="Alpha-helical ferredoxin"/>
    <property type="match status" value="1"/>
</dbReference>
<dbReference type="PATRIC" id="fig|1121307.3.peg.1613"/>
<evidence type="ECO:0000313" key="3">
    <source>
        <dbReference type="EMBL" id="KMT21989.1"/>
    </source>
</evidence>
<dbReference type="PANTHER" id="PTHR42783:SF3">
    <property type="entry name" value="GLUTAMATE SYNTHASE [NADPH] SMALL CHAIN-RELATED"/>
    <property type="match status" value="1"/>
</dbReference>
<dbReference type="OrthoDB" id="9803192at2"/>
<dbReference type="PANTHER" id="PTHR42783">
    <property type="entry name" value="GLUTAMATE SYNTHASE [NADPH] SMALL CHAIN"/>
    <property type="match status" value="1"/>
</dbReference>
<dbReference type="EC" id="1.8.1.19" evidence="3"/>
<dbReference type="InterPro" id="IPR036188">
    <property type="entry name" value="FAD/NAD-bd_sf"/>
</dbReference>
<dbReference type="Pfam" id="PF07992">
    <property type="entry name" value="Pyr_redox_2"/>
    <property type="match status" value="1"/>
</dbReference>
<dbReference type="AlphaFoldDB" id="A0A0J8DCG3"/>
<reference evidence="3 4" key="1">
    <citation type="submission" date="2015-06" db="EMBL/GenBank/DDBJ databases">
        <title>Draft genome sequence of the purine-degrading Clostridium cylindrosporum HC-1 (DSM 605).</title>
        <authorList>
            <person name="Poehlein A."/>
            <person name="Schiel-Bengelsdorf B."/>
            <person name="Bengelsdorf F."/>
            <person name="Daniel R."/>
            <person name="Duerre P."/>
        </authorList>
    </citation>
    <scope>NUCLEOTIDE SEQUENCE [LARGE SCALE GENOMIC DNA]</scope>
    <source>
        <strain evidence="3 4">DSM 605</strain>
    </source>
</reference>
<keyword evidence="3" id="KW-0560">Oxidoreductase</keyword>
<dbReference type="EC" id="1.18.1.2" evidence="3"/>
<name>A0A0J8DCG3_CLOCY</name>
<dbReference type="STRING" id="1121307.CLCY_3c02600"/>
<dbReference type="PRINTS" id="PR00469">
    <property type="entry name" value="PNDRDTASEII"/>
</dbReference>
<dbReference type="GO" id="GO:0051536">
    <property type="term" value="F:iron-sulfur cluster binding"/>
    <property type="evidence" value="ECO:0007669"/>
    <property type="project" value="InterPro"/>
</dbReference>
<feature type="domain" description="FAD/NAD(P)-binding" evidence="1">
    <location>
        <begin position="109"/>
        <end position="393"/>
    </location>
</feature>
<evidence type="ECO:0000259" key="2">
    <source>
        <dbReference type="Pfam" id="PF14691"/>
    </source>
</evidence>
<feature type="domain" description="Dihydroprymidine dehydrogenase" evidence="2">
    <location>
        <begin position="3"/>
        <end position="96"/>
    </location>
</feature>
<dbReference type="Gene3D" id="3.50.50.60">
    <property type="entry name" value="FAD/NAD(P)-binding domain"/>
    <property type="match status" value="2"/>
</dbReference>
<dbReference type="Pfam" id="PF14691">
    <property type="entry name" value="Fer4_20"/>
    <property type="match status" value="1"/>
</dbReference>
<sequence length="410" mass="45339">MAHHIVEEAKRCLQCKVPRCRTGCPVNTPINEAIAMLLEGNIVEAGEKLFSNNPLSIVCSLVCPHERYCEGHCVLSHKSNPIHWSSIEHYISDYYLDKVNINTTIDPNKKVAIVGSGPAGITISIILASRGYDITLFEMNDKIGGVLRYGIPEFRLPNTIIDRLTEKLKSIGVKIKPNSLIGSVPTINDIFRDGYKAIFIGTGVWRPNPLNIKGEHLGHVHYAIDYLKNPDVHNLGKKVCVIGAGNVAIDVARTALRKGIKKVDIMYRKGEEDMSASKHEITYAKLDGVNFEFYKTPVEFNDDGIIYLDTEKVTEDGNEKVITLEASKKLFEADSIIIATGQMARMNTFSYSKDLELNEFGLVKADEFGRTSRDGVFASGDVVTGARTVVEAVKFSKKVADAIDEYISGI</sequence>
<keyword evidence="4" id="KW-1185">Reference proteome</keyword>
<dbReference type="EMBL" id="LFVU01000026">
    <property type="protein sequence ID" value="KMT21989.1"/>
    <property type="molecule type" value="Genomic_DNA"/>
</dbReference>
<evidence type="ECO:0000313" key="4">
    <source>
        <dbReference type="Proteomes" id="UP000036756"/>
    </source>
</evidence>
<dbReference type="SUPFAM" id="SSF46548">
    <property type="entry name" value="alpha-helical ferredoxin"/>
    <property type="match status" value="1"/>
</dbReference>
<protein>
    <submittedName>
        <fullName evidence="3">Sulfide dehydrogenase subunit alpha</fullName>
        <ecNumber evidence="3">1.18.1.2</ecNumber>
        <ecNumber evidence="3">1.8.1.19</ecNumber>
    </submittedName>
</protein>
<evidence type="ECO:0000259" key="1">
    <source>
        <dbReference type="Pfam" id="PF07992"/>
    </source>
</evidence>
<dbReference type="InterPro" id="IPR023753">
    <property type="entry name" value="FAD/NAD-binding_dom"/>
</dbReference>
<dbReference type="SUPFAM" id="SSF51971">
    <property type="entry name" value="Nucleotide-binding domain"/>
    <property type="match status" value="2"/>
</dbReference>
<dbReference type="InterPro" id="IPR009051">
    <property type="entry name" value="Helical_ferredxn"/>
</dbReference>
<dbReference type="PRINTS" id="PR00368">
    <property type="entry name" value="FADPNR"/>
</dbReference>
<accession>A0A0J8DCG3</accession>
<comment type="caution">
    <text evidence="3">The sequence shown here is derived from an EMBL/GenBank/DDBJ whole genome shotgun (WGS) entry which is preliminary data.</text>
</comment>
<proteinExistence type="predicted"/>
<gene>
    <name evidence="3" type="primary">sudA</name>
    <name evidence="3" type="ORF">CLCY_3c02600</name>
</gene>
<dbReference type="InterPro" id="IPR028261">
    <property type="entry name" value="DPD_II"/>
</dbReference>
<dbReference type="RefSeq" id="WP_048570626.1">
    <property type="nucleotide sequence ID" value="NZ_LFVU01000026.1"/>
</dbReference>
<organism evidence="3 4">
    <name type="scientific">Clostridium cylindrosporum DSM 605</name>
    <dbReference type="NCBI Taxonomy" id="1121307"/>
    <lineage>
        <taxon>Bacteria</taxon>
        <taxon>Bacillati</taxon>
        <taxon>Bacillota</taxon>
        <taxon>Clostridia</taxon>
        <taxon>Eubacteriales</taxon>
        <taxon>Clostridiaceae</taxon>
        <taxon>Clostridium</taxon>
    </lineage>
</organism>
<dbReference type="GO" id="GO:0004324">
    <property type="term" value="F:ferredoxin-NADP+ reductase activity"/>
    <property type="evidence" value="ECO:0007669"/>
    <property type="project" value="UniProtKB-EC"/>
</dbReference>
<dbReference type="Proteomes" id="UP000036756">
    <property type="component" value="Unassembled WGS sequence"/>
</dbReference>